<dbReference type="PANTHER" id="PTHR22803">
    <property type="entry name" value="MANNOSE, PHOSPHOLIPASE, LECTIN RECEPTOR RELATED"/>
    <property type="match status" value="1"/>
</dbReference>
<proteinExistence type="predicted"/>
<dbReference type="InterPro" id="IPR001304">
    <property type="entry name" value="C-type_lectin-like"/>
</dbReference>
<dbReference type="EMBL" id="GBXI01001350">
    <property type="protein sequence ID" value="JAD12942.1"/>
    <property type="molecule type" value="Transcribed_RNA"/>
</dbReference>
<dbReference type="InterPro" id="IPR016187">
    <property type="entry name" value="CTDL_fold"/>
</dbReference>
<dbReference type="InterPro" id="IPR050111">
    <property type="entry name" value="C-type_lectin/snaclec_domain"/>
</dbReference>
<reference evidence="3" key="2">
    <citation type="journal article" date="2015" name="Gigascience">
        <title>Reconstructing a comprehensive transcriptome assembly of a white-pupal translocated strain of the pest fruit fly Bactrocera cucurbitae.</title>
        <authorList>
            <person name="Sim S.B."/>
            <person name="Calla B."/>
            <person name="Hall B."/>
            <person name="DeRego T."/>
            <person name="Geib S.M."/>
        </authorList>
    </citation>
    <scope>NUCLEOTIDE SEQUENCE</scope>
</reference>
<keyword evidence="1" id="KW-0732">Signal</keyword>
<reference evidence="3" key="1">
    <citation type="submission" date="2014-11" db="EMBL/GenBank/DDBJ databases">
        <authorList>
            <person name="Geib S."/>
        </authorList>
    </citation>
    <scope>NUCLEOTIDE SEQUENCE</scope>
</reference>
<dbReference type="Gene3D" id="3.10.100.10">
    <property type="entry name" value="Mannose-Binding Protein A, subunit A"/>
    <property type="match status" value="1"/>
</dbReference>
<dbReference type="CDD" id="cd00037">
    <property type="entry name" value="CLECT"/>
    <property type="match status" value="1"/>
</dbReference>
<dbReference type="Pfam" id="PF00059">
    <property type="entry name" value="Lectin_C"/>
    <property type="match status" value="1"/>
</dbReference>
<feature type="domain" description="C-type lectin" evidence="2">
    <location>
        <begin position="32"/>
        <end position="152"/>
    </location>
</feature>
<evidence type="ECO:0000313" key="3">
    <source>
        <dbReference type="EMBL" id="JAD12942.1"/>
    </source>
</evidence>
<dbReference type="InterPro" id="IPR016186">
    <property type="entry name" value="C-type_lectin-like/link_sf"/>
</dbReference>
<dbReference type="SUPFAM" id="SSF56436">
    <property type="entry name" value="C-type lectin-like"/>
    <property type="match status" value="1"/>
</dbReference>
<protein>
    <submittedName>
        <fullName evidence="3">Collectin-46</fullName>
    </submittedName>
</protein>
<dbReference type="GeneID" id="105212867"/>
<feature type="signal peptide" evidence="1">
    <location>
        <begin position="1"/>
        <end position="18"/>
    </location>
</feature>
<feature type="chain" id="PRO_5001983865" evidence="1">
    <location>
        <begin position="19"/>
        <end position="192"/>
    </location>
</feature>
<evidence type="ECO:0000256" key="1">
    <source>
        <dbReference type="SAM" id="SignalP"/>
    </source>
</evidence>
<name>A0A0A1XPR5_ZEUCU</name>
<dbReference type="AlphaFoldDB" id="A0A0A1XPR5"/>
<sequence length="192" mass="21836">MLKTKTFILILCLTSVLSNPLKYGDTDLFTKIGEKYYIIFSAVKMNWYAAANYCRTFNGDLVTIDSETELKGLHVYLHANNLNNTDYWISGNDLAEEGTYVSLSTGRPLLYTKYAAGEPDNSKEQNCLLLDVFKESYMYDYPCNNPLYVICEKRRGCETYATGSCENISTDCALKTLGRAYLLTENTFDRRA</sequence>
<dbReference type="OrthoDB" id="6340082at2759"/>
<dbReference type="PROSITE" id="PS50041">
    <property type="entry name" value="C_TYPE_LECTIN_2"/>
    <property type="match status" value="1"/>
</dbReference>
<organism evidence="3">
    <name type="scientific">Zeugodacus cucurbitae</name>
    <name type="common">Melon fruit fly</name>
    <name type="synonym">Bactrocera cucurbitae</name>
    <dbReference type="NCBI Taxonomy" id="28588"/>
    <lineage>
        <taxon>Eukaryota</taxon>
        <taxon>Metazoa</taxon>
        <taxon>Ecdysozoa</taxon>
        <taxon>Arthropoda</taxon>
        <taxon>Hexapoda</taxon>
        <taxon>Insecta</taxon>
        <taxon>Pterygota</taxon>
        <taxon>Neoptera</taxon>
        <taxon>Endopterygota</taxon>
        <taxon>Diptera</taxon>
        <taxon>Brachycera</taxon>
        <taxon>Muscomorpha</taxon>
        <taxon>Tephritoidea</taxon>
        <taxon>Tephritidae</taxon>
        <taxon>Zeugodacus</taxon>
        <taxon>Zeugodacus</taxon>
    </lineage>
</organism>
<dbReference type="SMART" id="SM00034">
    <property type="entry name" value="CLECT"/>
    <property type="match status" value="1"/>
</dbReference>
<evidence type="ECO:0000259" key="2">
    <source>
        <dbReference type="PROSITE" id="PS50041"/>
    </source>
</evidence>
<accession>A0A0A1XPR5</accession>
<gene>
    <name evidence="3" type="primary">CL46</name>
    <name evidence="3" type="ORF">g.37526</name>
</gene>